<dbReference type="Pfam" id="PF00076">
    <property type="entry name" value="RRM_1"/>
    <property type="match status" value="2"/>
</dbReference>
<evidence type="ECO:0000313" key="6">
    <source>
        <dbReference type="Proteomes" id="UP000000591"/>
    </source>
</evidence>
<keyword evidence="1 2" id="KW-0694">RNA-binding</keyword>
<dbReference type="SMART" id="SM00360">
    <property type="entry name" value="RRM"/>
    <property type="match status" value="2"/>
</dbReference>
<evidence type="ECO:0000259" key="4">
    <source>
        <dbReference type="PROSITE" id="PS50102"/>
    </source>
</evidence>
<feature type="domain" description="RRM" evidence="4">
    <location>
        <begin position="216"/>
        <end position="294"/>
    </location>
</feature>
<accession>Q75E07</accession>
<dbReference type="Proteomes" id="UP000000591">
    <property type="component" value="Chromosome II"/>
</dbReference>
<feature type="region of interest" description="Disordered" evidence="3">
    <location>
        <begin position="66"/>
        <end position="103"/>
    </location>
</feature>
<feature type="compositionally biased region" description="Low complexity" evidence="3">
    <location>
        <begin position="350"/>
        <end position="363"/>
    </location>
</feature>
<dbReference type="InParanoid" id="Q75E07"/>
<dbReference type="GO" id="GO:0030684">
    <property type="term" value="C:preribosome"/>
    <property type="evidence" value="ECO:0007669"/>
    <property type="project" value="EnsemblFungi"/>
</dbReference>
<sequence>MSDEESATASKVDMQAKALSDPTKKRKAEDEIEIDLTQPVPLSKKQKRLLRRGKITLEQLSEKFNIDQKSIEEYKNEQKETAENDDAEPAAEEEPKPAPRKEKKFGVWIGNMAFDTTQEELRRFVVSKTAGMEAGEVTDADIVRVNMPLAKNDGKQIKNKGFAYVDFATSAQMDAVIGLSEAQLNGRNLLIKNAKSYDGRPAKNDLISMSKNPPSRILFVGNLSFDTTDELLKKHFQHCGEIVKIRMATFQDSGKCKGFAFVDFRDEAGATAALTDRSCRAIAGRPLRMEYGEDRSKRHVRSRPAPSLVDAEPHAPAPADPAPAPAPAPAPRAPRPRKPTRNDHHSRPKSSVALASAQRASAAIVPSQGKKVKFD</sequence>
<dbReference type="InterPro" id="IPR000504">
    <property type="entry name" value="RRM_dom"/>
</dbReference>
<dbReference type="FunFam" id="3.30.70.330:FF:000594">
    <property type="entry name" value="RNA binding protein Rnp24"/>
    <property type="match status" value="1"/>
</dbReference>
<proteinExistence type="predicted"/>
<feature type="region of interest" description="Disordered" evidence="3">
    <location>
        <begin position="290"/>
        <end position="375"/>
    </location>
</feature>
<organism evidence="5 6">
    <name type="scientific">Eremothecium gossypii (strain ATCC 10895 / CBS 109.51 / FGSC 9923 / NRRL Y-1056)</name>
    <name type="common">Yeast</name>
    <name type="synonym">Ashbya gossypii</name>
    <dbReference type="NCBI Taxonomy" id="284811"/>
    <lineage>
        <taxon>Eukaryota</taxon>
        <taxon>Fungi</taxon>
        <taxon>Dikarya</taxon>
        <taxon>Ascomycota</taxon>
        <taxon>Saccharomycotina</taxon>
        <taxon>Saccharomycetes</taxon>
        <taxon>Saccharomycetales</taxon>
        <taxon>Saccharomycetaceae</taxon>
        <taxon>Eremothecium</taxon>
    </lineage>
</organism>
<reference evidence="6" key="2">
    <citation type="journal article" date="2013" name="G3 (Bethesda)">
        <title>Genomes of Ashbya fungi isolated from insects reveal four mating-type loci, numerous translocations, lack of transposons, and distinct gene duplications.</title>
        <authorList>
            <person name="Dietrich F.S."/>
            <person name="Voegeli S."/>
            <person name="Kuo S."/>
            <person name="Philippsen P."/>
        </authorList>
    </citation>
    <scope>GENOME REANNOTATION</scope>
    <source>
        <strain evidence="6">ATCC 10895 / CBS 109.51 / FGSC 9923 / NRRL Y-1056</strain>
    </source>
</reference>
<dbReference type="GO" id="GO:0097010">
    <property type="term" value="P:eukaryotic translation initiation factor 4F complex assembly"/>
    <property type="evidence" value="ECO:0000318"/>
    <property type="project" value="GO_Central"/>
</dbReference>
<dbReference type="STRING" id="284811.Q75E07"/>
<dbReference type="PANTHER" id="PTHR23236:SF95">
    <property type="entry name" value="NUCLEOLAR PROTEIN 13"/>
    <property type="match status" value="1"/>
</dbReference>
<dbReference type="RefSeq" id="NP_982813.2">
    <property type="nucleotide sequence ID" value="NM_208166.2"/>
</dbReference>
<dbReference type="FunFam" id="3.30.70.330:FF:000863">
    <property type="entry name" value="Nucleolar protein"/>
    <property type="match status" value="1"/>
</dbReference>
<keyword evidence="6" id="KW-1185">Reference proteome</keyword>
<dbReference type="PROSITE" id="PS50102">
    <property type="entry name" value="RRM"/>
    <property type="match status" value="2"/>
</dbReference>
<dbReference type="GeneID" id="4618893"/>
<protein>
    <submittedName>
        <fullName evidence="5">ABL134Cp</fullName>
    </submittedName>
</protein>
<dbReference type="InterPro" id="IPR012677">
    <property type="entry name" value="Nucleotide-bd_a/b_plait_sf"/>
</dbReference>
<dbReference type="HOGENOM" id="CLU_027451_0_0_1"/>
<feature type="compositionally biased region" description="Acidic residues" evidence="3">
    <location>
        <begin position="83"/>
        <end position="92"/>
    </location>
</feature>
<dbReference type="GO" id="GO:0043024">
    <property type="term" value="F:ribosomal small subunit binding"/>
    <property type="evidence" value="ECO:0000318"/>
    <property type="project" value="GO_Central"/>
</dbReference>
<reference evidence="5 6" key="1">
    <citation type="journal article" date="2004" name="Science">
        <title>The Ashbya gossypii genome as a tool for mapping the ancient Saccharomyces cerevisiae genome.</title>
        <authorList>
            <person name="Dietrich F.S."/>
            <person name="Voegeli S."/>
            <person name="Brachat S."/>
            <person name="Lerch A."/>
            <person name="Gates K."/>
            <person name="Steiner S."/>
            <person name="Mohr C."/>
            <person name="Pohlmann R."/>
            <person name="Luedi P."/>
            <person name="Choi S."/>
            <person name="Wing R.A."/>
            <person name="Flavier A."/>
            <person name="Gaffney T.D."/>
            <person name="Philippsen P."/>
        </authorList>
    </citation>
    <scope>NUCLEOTIDE SEQUENCE [LARGE SCALE GENOMIC DNA]</scope>
    <source>
        <strain evidence="6">ATCC 10895 / CBS 109.51 / FGSC 9923 / NRRL Y-1056</strain>
    </source>
</reference>
<feature type="compositionally biased region" description="Pro residues" evidence="3">
    <location>
        <begin position="315"/>
        <end position="333"/>
    </location>
</feature>
<name>Q75E07_EREGS</name>
<evidence type="ECO:0000313" key="5">
    <source>
        <dbReference type="EMBL" id="AAS50637.2"/>
    </source>
</evidence>
<dbReference type="FunCoup" id="Q75E07">
    <property type="interactions" value="985"/>
</dbReference>
<dbReference type="Gene3D" id="3.30.70.330">
    <property type="match status" value="2"/>
</dbReference>
<dbReference type="KEGG" id="ago:AGOS_ABL134C"/>
<dbReference type="EMBL" id="AE016815">
    <property type="protein sequence ID" value="AAS50637.2"/>
    <property type="molecule type" value="Genomic_DNA"/>
</dbReference>
<dbReference type="GO" id="GO:0005730">
    <property type="term" value="C:nucleolus"/>
    <property type="evidence" value="ECO:0000318"/>
    <property type="project" value="GO_Central"/>
</dbReference>
<dbReference type="OMA" id="RVWVNQL"/>
<dbReference type="InterPro" id="IPR035979">
    <property type="entry name" value="RBD_domain_sf"/>
</dbReference>
<dbReference type="GO" id="GO:0034057">
    <property type="term" value="F:RNA strand-exchange activity"/>
    <property type="evidence" value="ECO:0000318"/>
    <property type="project" value="GO_Central"/>
</dbReference>
<feature type="compositionally biased region" description="Basic and acidic residues" evidence="3">
    <location>
        <begin position="66"/>
        <end position="82"/>
    </location>
</feature>
<dbReference type="SUPFAM" id="SSF54928">
    <property type="entry name" value="RNA-binding domain, RBD"/>
    <property type="match status" value="2"/>
</dbReference>
<dbReference type="GO" id="GO:0033592">
    <property type="term" value="F:RNA strand annealing activity"/>
    <property type="evidence" value="ECO:0000318"/>
    <property type="project" value="GO_Central"/>
</dbReference>
<dbReference type="CDD" id="cd12397">
    <property type="entry name" value="RRM2_Nop13p_fungi"/>
    <property type="match status" value="1"/>
</dbReference>
<feature type="region of interest" description="Disordered" evidence="3">
    <location>
        <begin position="1"/>
        <end position="48"/>
    </location>
</feature>
<dbReference type="InterPro" id="IPR034226">
    <property type="entry name" value="Nop13/Rnp24_RRM2"/>
</dbReference>
<feature type="domain" description="RRM" evidence="4">
    <location>
        <begin position="105"/>
        <end position="196"/>
    </location>
</feature>
<evidence type="ECO:0000256" key="3">
    <source>
        <dbReference type="SAM" id="MobiDB-lite"/>
    </source>
</evidence>
<dbReference type="OrthoDB" id="1875751at2759"/>
<evidence type="ECO:0000256" key="2">
    <source>
        <dbReference type="PROSITE-ProRule" id="PRU00176"/>
    </source>
</evidence>
<evidence type="ECO:0000256" key="1">
    <source>
        <dbReference type="ARBA" id="ARBA00022884"/>
    </source>
</evidence>
<dbReference type="GO" id="GO:0001731">
    <property type="term" value="P:formation of translation preinitiation complex"/>
    <property type="evidence" value="ECO:0000318"/>
    <property type="project" value="GO_Central"/>
</dbReference>
<gene>
    <name evidence="5" type="ORF">AGOS_ABL134C</name>
</gene>
<dbReference type="PANTHER" id="PTHR23236">
    <property type="entry name" value="EUKARYOTIC TRANSLATION INITIATION FACTOR 4B/4H"/>
    <property type="match status" value="1"/>
</dbReference>
<dbReference type="AlphaFoldDB" id="Q75E07"/>
<dbReference type="eggNOG" id="KOG4210">
    <property type="taxonomic scope" value="Eukaryota"/>
</dbReference>